<dbReference type="RefSeq" id="XP_031386601.1">
    <property type="nucleotide sequence ID" value="XM_031530741.1"/>
</dbReference>
<gene>
    <name evidence="8" type="primary">LOC116200069</name>
</gene>
<organism evidence="7 8">
    <name type="scientific">Punica granatum</name>
    <name type="common">Pomegranate</name>
    <dbReference type="NCBI Taxonomy" id="22663"/>
    <lineage>
        <taxon>Eukaryota</taxon>
        <taxon>Viridiplantae</taxon>
        <taxon>Streptophyta</taxon>
        <taxon>Embryophyta</taxon>
        <taxon>Tracheophyta</taxon>
        <taxon>Spermatophyta</taxon>
        <taxon>Magnoliopsida</taxon>
        <taxon>eudicotyledons</taxon>
        <taxon>Gunneridae</taxon>
        <taxon>Pentapetalae</taxon>
        <taxon>rosids</taxon>
        <taxon>malvids</taxon>
        <taxon>Myrtales</taxon>
        <taxon>Lythraceae</taxon>
        <taxon>Punica</taxon>
    </lineage>
</organism>
<dbReference type="PANTHER" id="PTHR43952">
    <property type="entry name" value="MYB FAMILY TRANSCRIPTION FACTOR-RELATED"/>
    <property type="match status" value="1"/>
</dbReference>
<dbReference type="Gene3D" id="1.10.10.60">
    <property type="entry name" value="Homeodomain-like"/>
    <property type="match status" value="1"/>
</dbReference>
<evidence type="ECO:0000256" key="5">
    <source>
        <dbReference type="SAM" id="MobiDB-lite"/>
    </source>
</evidence>
<evidence type="ECO:0000256" key="3">
    <source>
        <dbReference type="ARBA" id="ARBA00023163"/>
    </source>
</evidence>
<sequence length="101" mass="11516">MEIAPFLSLARSLARSLCDSTWSPLENKKFEEALARYDKDTTDCWHRIAKAVGSKTIEEVKRHYELLVKDVKRIESGKVPLPNYQGTDSDDDAAADNDDEW</sequence>
<evidence type="ECO:0000313" key="7">
    <source>
        <dbReference type="Proteomes" id="UP000515151"/>
    </source>
</evidence>
<dbReference type="PROSITE" id="PS51293">
    <property type="entry name" value="SANT"/>
    <property type="match status" value="1"/>
</dbReference>
<dbReference type="SUPFAM" id="SSF46689">
    <property type="entry name" value="Homeodomain-like"/>
    <property type="match status" value="1"/>
</dbReference>
<dbReference type="CDD" id="cd00167">
    <property type="entry name" value="SANT"/>
    <property type="match status" value="1"/>
</dbReference>
<dbReference type="SMART" id="SM00717">
    <property type="entry name" value="SANT"/>
    <property type="match status" value="1"/>
</dbReference>
<dbReference type="GO" id="GO:0003700">
    <property type="term" value="F:DNA-binding transcription factor activity"/>
    <property type="evidence" value="ECO:0007669"/>
    <property type="project" value="InterPro"/>
</dbReference>
<feature type="region of interest" description="Disordered" evidence="5">
    <location>
        <begin position="78"/>
        <end position="101"/>
    </location>
</feature>
<name>A0A6P8CYV2_PUNGR</name>
<keyword evidence="7" id="KW-1185">Reference proteome</keyword>
<reference evidence="7" key="1">
    <citation type="journal article" date="2020" name="Plant Biotechnol. J.">
        <title>The pomegranate (Punica granatum L.) draft genome dissects genetic divergence between soft- and hard-seeded cultivars.</title>
        <authorList>
            <person name="Luo X."/>
            <person name="Li H."/>
            <person name="Wu Z."/>
            <person name="Yao W."/>
            <person name="Zhao P."/>
            <person name="Cao D."/>
            <person name="Yu H."/>
            <person name="Li K."/>
            <person name="Poudel K."/>
            <person name="Zhao D."/>
            <person name="Zhang F."/>
            <person name="Xia X."/>
            <person name="Chen L."/>
            <person name="Wang Q."/>
            <person name="Jing D."/>
            <person name="Cao S."/>
        </authorList>
    </citation>
    <scope>NUCLEOTIDE SEQUENCE [LARGE SCALE GENOMIC DNA]</scope>
    <source>
        <strain evidence="7">cv. Tunisia</strain>
    </source>
</reference>
<keyword evidence="4" id="KW-0539">Nucleus</keyword>
<dbReference type="InterPro" id="IPR044636">
    <property type="entry name" value="RADIALIS-like"/>
</dbReference>
<evidence type="ECO:0000256" key="1">
    <source>
        <dbReference type="ARBA" id="ARBA00004123"/>
    </source>
</evidence>
<reference evidence="8" key="2">
    <citation type="submission" date="2025-08" db="UniProtKB">
        <authorList>
            <consortium name="RefSeq"/>
        </authorList>
    </citation>
    <scope>IDENTIFICATION</scope>
    <source>
        <tissue evidence="8">Leaf</tissue>
    </source>
</reference>
<evidence type="ECO:0000256" key="4">
    <source>
        <dbReference type="ARBA" id="ARBA00023242"/>
    </source>
</evidence>
<accession>A0A6P8CYV2</accession>
<dbReference type="Pfam" id="PF00249">
    <property type="entry name" value="Myb_DNA-binding"/>
    <property type="match status" value="1"/>
</dbReference>
<keyword evidence="2" id="KW-0805">Transcription regulation</keyword>
<dbReference type="OrthoDB" id="118550at2759"/>
<dbReference type="InterPro" id="IPR009057">
    <property type="entry name" value="Homeodomain-like_sf"/>
</dbReference>
<feature type="domain" description="SANT" evidence="6">
    <location>
        <begin position="17"/>
        <end position="72"/>
    </location>
</feature>
<evidence type="ECO:0000313" key="8">
    <source>
        <dbReference type="RefSeq" id="XP_031386601.1"/>
    </source>
</evidence>
<dbReference type="PANTHER" id="PTHR43952:SF80">
    <property type="entry name" value="PROTEIN RADIALIS-LIKE 3"/>
    <property type="match status" value="1"/>
</dbReference>
<dbReference type="InterPro" id="IPR017884">
    <property type="entry name" value="SANT_dom"/>
</dbReference>
<feature type="compositionally biased region" description="Acidic residues" evidence="5">
    <location>
        <begin position="88"/>
        <end position="101"/>
    </location>
</feature>
<evidence type="ECO:0000256" key="2">
    <source>
        <dbReference type="ARBA" id="ARBA00023015"/>
    </source>
</evidence>
<proteinExistence type="predicted"/>
<evidence type="ECO:0000259" key="6">
    <source>
        <dbReference type="PROSITE" id="PS51293"/>
    </source>
</evidence>
<dbReference type="AlphaFoldDB" id="A0A6P8CYV2"/>
<comment type="subcellular location">
    <subcellularLocation>
        <location evidence="1">Nucleus</location>
    </subcellularLocation>
</comment>
<dbReference type="GO" id="GO:0005634">
    <property type="term" value="C:nucleus"/>
    <property type="evidence" value="ECO:0007669"/>
    <property type="project" value="UniProtKB-SubCell"/>
</dbReference>
<dbReference type="InterPro" id="IPR001005">
    <property type="entry name" value="SANT/Myb"/>
</dbReference>
<protein>
    <submittedName>
        <fullName evidence="8">Protein RADIALIS-like 4 isoform X1</fullName>
    </submittedName>
</protein>
<dbReference type="GeneID" id="116200069"/>
<dbReference type="Proteomes" id="UP000515151">
    <property type="component" value="Chromosome 3"/>
</dbReference>
<dbReference type="FunFam" id="1.10.10.60:FF:000154">
    <property type="entry name" value="Transcription factor SRM1"/>
    <property type="match status" value="1"/>
</dbReference>
<keyword evidence="3" id="KW-0804">Transcription</keyword>